<proteinExistence type="predicted"/>
<dbReference type="InterPro" id="IPR010721">
    <property type="entry name" value="UstE-like"/>
</dbReference>
<keyword evidence="1" id="KW-0472">Membrane</keyword>
<name>A0ABP0IL48_9DINO</name>
<evidence type="ECO:0000313" key="3">
    <source>
        <dbReference type="Proteomes" id="UP001642464"/>
    </source>
</evidence>
<protein>
    <submittedName>
        <fullName evidence="2">Prefoldin subunit 6</fullName>
    </submittedName>
</protein>
<feature type="transmembrane region" description="Helical" evidence="1">
    <location>
        <begin position="179"/>
        <end position="196"/>
    </location>
</feature>
<dbReference type="Proteomes" id="UP001642464">
    <property type="component" value="Unassembled WGS sequence"/>
</dbReference>
<keyword evidence="1" id="KW-0812">Transmembrane</keyword>
<feature type="transmembrane region" description="Helical" evidence="1">
    <location>
        <begin position="147"/>
        <end position="173"/>
    </location>
</feature>
<feature type="transmembrane region" description="Helical" evidence="1">
    <location>
        <begin position="108"/>
        <end position="126"/>
    </location>
</feature>
<dbReference type="Gene3D" id="1.20.120.1630">
    <property type="match status" value="1"/>
</dbReference>
<reference evidence="2 3" key="1">
    <citation type="submission" date="2024-02" db="EMBL/GenBank/DDBJ databases">
        <authorList>
            <person name="Chen Y."/>
            <person name="Shah S."/>
            <person name="Dougan E. K."/>
            <person name="Thang M."/>
            <person name="Chan C."/>
        </authorList>
    </citation>
    <scope>NUCLEOTIDE SEQUENCE [LARGE SCALE GENOMIC DNA]</scope>
</reference>
<accession>A0ABP0IL48</accession>
<comment type="caution">
    <text evidence="2">The sequence shown here is derived from an EMBL/GenBank/DDBJ whole genome shotgun (WGS) entry which is preliminary data.</text>
</comment>
<evidence type="ECO:0000313" key="2">
    <source>
        <dbReference type="EMBL" id="CAK9003320.1"/>
    </source>
</evidence>
<feature type="transmembrane region" description="Helical" evidence="1">
    <location>
        <begin position="84"/>
        <end position="102"/>
    </location>
</feature>
<sequence>MDNAQYQDMGSGATFRRTARESTIRANMFAIECAAVLILYWYFLQSYVSWKRCSLLLLFGIVYMARLNIMARWLLPRELAMEELTVVIAWIACILSSISIGAACRGEISFLQFWLALVLYSFGSWLNSWSELQRKWWKAKPENKGRCYTLGLFAWSRNINYFGDVILFAGWAIASDCWWNVWVPVAMGAMFYFYHIPDKEAYLSERYKSEWPGYVSSTKSFIPFVC</sequence>
<evidence type="ECO:0000256" key="1">
    <source>
        <dbReference type="SAM" id="Phobius"/>
    </source>
</evidence>
<dbReference type="Pfam" id="PF06966">
    <property type="entry name" value="DUF1295"/>
    <property type="match status" value="1"/>
</dbReference>
<keyword evidence="1" id="KW-1133">Transmembrane helix</keyword>
<gene>
    <name evidence="2" type="ORF">SCF082_LOCUS7690</name>
</gene>
<feature type="transmembrane region" description="Helical" evidence="1">
    <location>
        <begin position="26"/>
        <end position="43"/>
    </location>
</feature>
<feature type="transmembrane region" description="Helical" evidence="1">
    <location>
        <begin position="55"/>
        <end position="75"/>
    </location>
</feature>
<organism evidence="2 3">
    <name type="scientific">Durusdinium trenchii</name>
    <dbReference type="NCBI Taxonomy" id="1381693"/>
    <lineage>
        <taxon>Eukaryota</taxon>
        <taxon>Sar</taxon>
        <taxon>Alveolata</taxon>
        <taxon>Dinophyceae</taxon>
        <taxon>Suessiales</taxon>
        <taxon>Symbiodiniaceae</taxon>
        <taxon>Durusdinium</taxon>
    </lineage>
</organism>
<dbReference type="PROSITE" id="PS50244">
    <property type="entry name" value="S5A_REDUCTASE"/>
    <property type="match status" value="1"/>
</dbReference>
<keyword evidence="3" id="KW-1185">Reference proteome</keyword>
<dbReference type="EMBL" id="CAXAMM010004358">
    <property type="protein sequence ID" value="CAK9003320.1"/>
    <property type="molecule type" value="Genomic_DNA"/>
</dbReference>